<dbReference type="SMART" id="SM00679">
    <property type="entry name" value="CTNS"/>
    <property type="match status" value="2"/>
</dbReference>
<comment type="similarity">
    <text evidence="5">Belongs to the laat-1 family.</text>
</comment>
<feature type="transmembrane region" description="Helical" evidence="7">
    <location>
        <begin position="217"/>
        <end position="236"/>
    </location>
</feature>
<dbReference type="FunFam" id="1.20.1280.290:FF:000009">
    <property type="entry name" value="PQ loop repeat family protein"/>
    <property type="match status" value="1"/>
</dbReference>
<feature type="transmembrane region" description="Helical" evidence="7">
    <location>
        <begin position="170"/>
        <end position="197"/>
    </location>
</feature>
<reference evidence="8" key="1">
    <citation type="submission" date="2022-07" db="EMBL/GenBank/DDBJ databases">
        <title>Phylogenomic reconstructions and comparative analyses of Kickxellomycotina fungi.</title>
        <authorList>
            <person name="Reynolds N.K."/>
            <person name="Stajich J.E."/>
            <person name="Barry K."/>
            <person name="Grigoriev I.V."/>
            <person name="Crous P."/>
            <person name="Smith M.E."/>
        </authorList>
    </citation>
    <scope>NUCLEOTIDE SEQUENCE</scope>
    <source>
        <strain evidence="8">NRRL 1566</strain>
    </source>
</reference>
<feature type="transmembrane region" description="Helical" evidence="7">
    <location>
        <begin position="257"/>
        <end position="278"/>
    </location>
</feature>
<dbReference type="Gene3D" id="1.20.1280.290">
    <property type="match status" value="2"/>
</dbReference>
<dbReference type="OrthoDB" id="8048523at2759"/>
<sequence length="311" mass="33910">MALVADAADPGEGFNMVLSTAIGYVSLACWMVVMFPQIYLNYQRKSGEGVSLVMMIAWVCGDIFNITGALMQDLVSSTVLIGSYYLFVDSTLLFQIIYYRVVYQAHRVKDQSDRQDAQALLADDAEDNSGPAGYAAVDENLCSDDNASSRDQQGLVSTNYRQKAASLPAILSLLLSLAALAILVLLLYALVVVPLVGGNKPDSDQGPNEPQPAPAPLPFSQIVAQMMGTASAVVYIMSYVPQAVQNYQRKSCEGLSIWLFLLSLLGNTTYAMAILVVSLDPQYLAPYVPWLLGALVPCLIQMFILYQFHTY</sequence>
<evidence type="ECO:0000313" key="8">
    <source>
        <dbReference type="EMBL" id="KAJ2850586.1"/>
    </source>
</evidence>
<accession>A0A9W8I8H0</accession>
<dbReference type="GO" id="GO:0098852">
    <property type="term" value="C:lytic vacuole membrane"/>
    <property type="evidence" value="ECO:0007669"/>
    <property type="project" value="UniProtKB-ARBA"/>
</dbReference>
<evidence type="ECO:0000256" key="2">
    <source>
        <dbReference type="ARBA" id="ARBA00022692"/>
    </source>
</evidence>
<keyword evidence="3 7" id="KW-1133">Transmembrane helix</keyword>
<evidence type="ECO:0000256" key="1">
    <source>
        <dbReference type="ARBA" id="ARBA00004141"/>
    </source>
</evidence>
<proteinExistence type="inferred from homology"/>
<comment type="catalytic activity">
    <reaction evidence="6">
        <text>L-histidine(out) + L-arginine(in) = L-histidine(in) + L-arginine(out)</text>
        <dbReference type="Rhea" id="RHEA:71063"/>
        <dbReference type="ChEBI" id="CHEBI:32682"/>
        <dbReference type="ChEBI" id="CHEBI:57595"/>
    </reaction>
</comment>
<dbReference type="GO" id="GO:0034486">
    <property type="term" value="P:vacuolar transmembrane transport"/>
    <property type="evidence" value="ECO:0007669"/>
    <property type="project" value="UniProtKB-ARBA"/>
</dbReference>
<dbReference type="PANTHER" id="PTHR16201">
    <property type="entry name" value="SEVEN TRANSMEMBRANE PROTEIN 1-RELATED"/>
    <property type="match status" value="1"/>
</dbReference>
<gene>
    <name evidence="8" type="primary">RTC2_1</name>
    <name evidence="8" type="ORF">IWW36_001766</name>
</gene>
<dbReference type="EMBL" id="JANBUW010000028">
    <property type="protein sequence ID" value="KAJ2850586.1"/>
    <property type="molecule type" value="Genomic_DNA"/>
</dbReference>
<dbReference type="AlphaFoldDB" id="A0A9W8I8H0"/>
<dbReference type="GO" id="GO:0015174">
    <property type="term" value="F:basic amino acid transmembrane transporter activity"/>
    <property type="evidence" value="ECO:0007669"/>
    <property type="project" value="UniProtKB-ARBA"/>
</dbReference>
<evidence type="ECO:0000256" key="3">
    <source>
        <dbReference type="ARBA" id="ARBA00022989"/>
    </source>
</evidence>
<dbReference type="InterPro" id="IPR006603">
    <property type="entry name" value="PQ-loop_rpt"/>
</dbReference>
<feature type="transmembrane region" description="Helical" evidence="7">
    <location>
        <begin position="52"/>
        <end position="71"/>
    </location>
</feature>
<dbReference type="Proteomes" id="UP001139887">
    <property type="component" value="Unassembled WGS sequence"/>
</dbReference>
<organism evidence="8 9">
    <name type="scientific">Coemansia brasiliensis</name>
    <dbReference type="NCBI Taxonomy" id="2650707"/>
    <lineage>
        <taxon>Eukaryota</taxon>
        <taxon>Fungi</taxon>
        <taxon>Fungi incertae sedis</taxon>
        <taxon>Zoopagomycota</taxon>
        <taxon>Kickxellomycotina</taxon>
        <taxon>Kickxellomycetes</taxon>
        <taxon>Kickxellales</taxon>
        <taxon>Kickxellaceae</taxon>
        <taxon>Coemansia</taxon>
    </lineage>
</organism>
<name>A0A9W8I8H0_9FUNG</name>
<keyword evidence="2 7" id="KW-0812">Transmembrane</keyword>
<keyword evidence="9" id="KW-1185">Reference proteome</keyword>
<protein>
    <submittedName>
        <fullName evidence="8">Vacuolar membrane transporter for cationic amino acids</fullName>
    </submittedName>
</protein>
<comment type="subcellular location">
    <subcellularLocation>
        <location evidence="1">Membrane</location>
        <topology evidence="1">Multi-pass membrane protein</topology>
    </subcellularLocation>
</comment>
<evidence type="ECO:0000256" key="4">
    <source>
        <dbReference type="ARBA" id="ARBA00023136"/>
    </source>
</evidence>
<evidence type="ECO:0000256" key="5">
    <source>
        <dbReference type="ARBA" id="ARBA00038039"/>
    </source>
</evidence>
<evidence type="ECO:0000256" key="6">
    <source>
        <dbReference type="ARBA" id="ARBA00050768"/>
    </source>
</evidence>
<feature type="transmembrane region" description="Helical" evidence="7">
    <location>
        <begin position="83"/>
        <end position="102"/>
    </location>
</feature>
<dbReference type="InterPro" id="IPR051415">
    <property type="entry name" value="LAAT-1"/>
</dbReference>
<comment type="caution">
    <text evidence="8">The sequence shown here is derived from an EMBL/GenBank/DDBJ whole genome shotgun (WGS) entry which is preliminary data.</text>
</comment>
<feature type="transmembrane region" description="Helical" evidence="7">
    <location>
        <begin position="21"/>
        <end position="40"/>
    </location>
</feature>
<dbReference type="PANTHER" id="PTHR16201:SF44">
    <property type="entry name" value="SEVEN TRANSMEMBRANE PROTEIN 1"/>
    <property type="match status" value="1"/>
</dbReference>
<evidence type="ECO:0000313" key="9">
    <source>
        <dbReference type="Proteomes" id="UP001139887"/>
    </source>
</evidence>
<dbReference type="Pfam" id="PF04193">
    <property type="entry name" value="PQ-loop"/>
    <property type="match status" value="2"/>
</dbReference>
<evidence type="ECO:0000256" key="7">
    <source>
        <dbReference type="SAM" id="Phobius"/>
    </source>
</evidence>
<feature type="transmembrane region" description="Helical" evidence="7">
    <location>
        <begin position="284"/>
        <end position="306"/>
    </location>
</feature>
<keyword evidence="4 7" id="KW-0472">Membrane</keyword>